<reference evidence="1 2" key="1">
    <citation type="journal article" date="2022" name="Genome Biol. Evol.">
        <title>The Spruce Budworm Genome: Reconstructing the Evolutionary History of Antifreeze Proteins.</title>
        <authorList>
            <person name="Beliveau C."/>
            <person name="Gagne P."/>
            <person name="Picq S."/>
            <person name="Vernygora O."/>
            <person name="Keeling C.I."/>
            <person name="Pinkney K."/>
            <person name="Doucet D."/>
            <person name="Wen F."/>
            <person name="Johnston J.S."/>
            <person name="Maaroufi H."/>
            <person name="Boyle B."/>
            <person name="Laroche J."/>
            <person name="Dewar K."/>
            <person name="Juretic N."/>
            <person name="Blackburn G."/>
            <person name="Nisole A."/>
            <person name="Brunet B."/>
            <person name="Brandao M."/>
            <person name="Lumley L."/>
            <person name="Duan J."/>
            <person name="Quan G."/>
            <person name="Lucarotti C.J."/>
            <person name="Roe A.D."/>
            <person name="Sperling F.A.H."/>
            <person name="Levesque R.C."/>
            <person name="Cusson M."/>
        </authorList>
    </citation>
    <scope>NUCLEOTIDE SEQUENCE [LARGE SCALE GENOMIC DNA]</scope>
    <source>
        <strain evidence="1">Glfc:IPQL:Cfum</strain>
    </source>
</reference>
<dbReference type="Proteomes" id="UP001064048">
    <property type="component" value="Chromosome Z"/>
</dbReference>
<protein>
    <submittedName>
        <fullName evidence="1">Uncharacterized protein</fullName>
    </submittedName>
</protein>
<evidence type="ECO:0000313" key="1">
    <source>
        <dbReference type="EMBL" id="KAI8430015.1"/>
    </source>
</evidence>
<evidence type="ECO:0000313" key="2">
    <source>
        <dbReference type="Proteomes" id="UP001064048"/>
    </source>
</evidence>
<sequence>MKSRMPWAWYAQRCNNFLDWKMESKTVNTMQAEIHHNNASYRLNCRLQISEHNTGDNGLRDRSKTCLLVTQSQKVVRGNATDFCFNARCGTARARRQRHRLRPPRQQPHGWQIYFDGRRAPGRRPAAHPSANTSTACALAAYHAHASAWLRYGLLLWGHSSDAHQLFIMQKNSGTCLNALHSDKVARAALWRRREGMRDLAASLRAKAQVRAPSAATAARKQAHPSVQGDSATAAAAAQFARFRLGVAWRFISGSCVKVTAWVLESGRCKYLLSVSRVTQPGAARAQRAQQWRRTTAASLCFTTRPTWRPPPHITAHWPAAEVAAATYNLIKSAAAPALLAVNGRWDGASVSVQVASQTNGRPIHHGMSVMPSGLLPSSRTKPEGSKTAGAPALTKADDVVKGCMPRDASSTAVGESMVAEAVDLHTAMAAMWGNQATPKRRHTASVKPSTRFPFRNGKEAGALCRVGRRVVKVIPHHSTERLIPLPLRTGKNG</sequence>
<organism evidence="1 2">
    <name type="scientific">Choristoneura fumiferana</name>
    <name type="common">Spruce budworm moth</name>
    <name type="synonym">Archips fumiferana</name>
    <dbReference type="NCBI Taxonomy" id="7141"/>
    <lineage>
        <taxon>Eukaryota</taxon>
        <taxon>Metazoa</taxon>
        <taxon>Ecdysozoa</taxon>
        <taxon>Arthropoda</taxon>
        <taxon>Hexapoda</taxon>
        <taxon>Insecta</taxon>
        <taxon>Pterygota</taxon>
        <taxon>Neoptera</taxon>
        <taxon>Endopterygota</taxon>
        <taxon>Lepidoptera</taxon>
        <taxon>Glossata</taxon>
        <taxon>Ditrysia</taxon>
        <taxon>Tortricoidea</taxon>
        <taxon>Tortricidae</taxon>
        <taxon>Tortricinae</taxon>
        <taxon>Choristoneura</taxon>
    </lineage>
</organism>
<proteinExistence type="predicted"/>
<gene>
    <name evidence="1" type="ORF">MSG28_000461</name>
</gene>
<keyword evidence="2" id="KW-1185">Reference proteome</keyword>
<comment type="caution">
    <text evidence="1">The sequence shown here is derived from an EMBL/GenBank/DDBJ whole genome shotgun (WGS) entry which is preliminary data.</text>
</comment>
<accession>A0ACC0K187</accession>
<dbReference type="EMBL" id="CM046131">
    <property type="protein sequence ID" value="KAI8430015.1"/>
    <property type="molecule type" value="Genomic_DNA"/>
</dbReference>
<name>A0ACC0K187_CHOFU</name>